<reference evidence="1" key="1">
    <citation type="journal article" date="2015" name="Nat. Genet.">
        <title>The pineapple genome and the evolution of CAM photosynthesis.</title>
        <authorList>
            <person name="Ming R."/>
            <person name="VanBuren R."/>
            <person name="Wai C.M."/>
            <person name="Tang H."/>
            <person name="Schatz M.C."/>
            <person name="Bowers J.E."/>
            <person name="Lyons E."/>
            <person name="Wang M.L."/>
            <person name="Chen J."/>
            <person name="Biggers E."/>
            <person name="Zhang J."/>
            <person name="Huang L."/>
            <person name="Zhang L."/>
            <person name="Miao W."/>
            <person name="Zhang J."/>
            <person name="Ye Z."/>
            <person name="Miao C."/>
            <person name="Lin Z."/>
            <person name="Wang H."/>
            <person name="Zhou H."/>
            <person name="Yim W.C."/>
            <person name="Priest H.D."/>
            <person name="Zheng C."/>
            <person name="Woodhouse M."/>
            <person name="Edger P.P."/>
            <person name="Guyot R."/>
            <person name="Guo H.B."/>
            <person name="Guo H."/>
            <person name="Zheng G."/>
            <person name="Singh R."/>
            <person name="Sharma A."/>
            <person name="Min X."/>
            <person name="Zheng Y."/>
            <person name="Lee H."/>
            <person name="Gurtowski J."/>
            <person name="Sedlazeck F.J."/>
            <person name="Harkess A."/>
            <person name="McKain M.R."/>
            <person name="Liao Z."/>
            <person name="Fang J."/>
            <person name="Liu J."/>
            <person name="Zhang X."/>
            <person name="Zhang Q."/>
            <person name="Hu W."/>
            <person name="Qin Y."/>
            <person name="Wang K."/>
            <person name="Chen L.Y."/>
            <person name="Shirley N."/>
            <person name="Lin Y.R."/>
            <person name="Liu L.Y."/>
            <person name="Hernandez A.G."/>
            <person name="Wright C.L."/>
            <person name="Bulone V."/>
            <person name="Tuskan G.A."/>
            <person name="Heath K."/>
            <person name="Zee F."/>
            <person name="Moore P.H."/>
            <person name="Sunkar R."/>
            <person name="Leebens-Mack J.H."/>
            <person name="Mockler T."/>
            <person name="Bennetzen J.L."/>
            <person name="Freeling M."/>
            <person name="Sankoff D."/>
            <person name="Paterson A.H."/>
            <person name="Zhu X."/>
            <person name="Yang X."/>
            <person name="Smith J.A."/>
            <person name="Cushman J.C."/>
            <person name="Paull R.E."/>
            <person name="Yu Q."/>
        </authorList>
    </citation>
    <scope>NUCLEOTIDE SEQUENCE [LARGE SCALE GENOMIC DNA]</scope>
    <source>
        <strain evidence="1">cv. F153</strain>
    </source>
</reference>
<dbReference type="InterPro" id="IPR006912">
    <property type="entry name" value="Harbinger_derived_prot"/>
</dbReference>
<dbReference type="GeneID" id="109706095"/>
<proteinExistence type="predicted"/>
<accession>A0A6P5EMB5</accession>
<dbReference type="Pfam" id="PF04827">
    <property type="entry name" value="Plant_tran"/>
    <property type="match status" value="1"/>
</dbReference>
<gene>
    <name evidence="2" type="primary">LOC109706095</name>
</gene>
<dbReference type="PANTHER" id="PTHR22930:SF259">
    <property type="entry name" value="OS08G0106900 PROTEIN"/>
    <property type="match status" value="1"/>
</dbReference>
<organism evidence="1 2">
    <name type="scientific">Ananas comosus</name>
    <name type="common">Pineapple</name>
    <name type="synonym">Ananas ananas</name>
    <dbReference type="NCBI Taxonomy" id="4615"/>
    <lineage>
        <taxon>Eukaryota</taxon>
        <taxon>Viridiplantae</taxon>
        <taxon>Streptophyta</taxon>
        <taxon>Embryophyta</taxon>
        <taxon>Tracheophyta</taxon>
        <taxon>Spermatophyta</taxon>
        <taxon>Magnoliopsida</taxon>
        <taxon>Liliopsida</taxon>
        <taxon>Poales</taxon>
        <taxon>Bromeliaceae</taxon>
        <taxon>Bromelioideae</taxon>
        <taxon>Ananas</taxon>
    </lineage>
</organism>
<evidence type="ECO:0000313" key="1">
    <source>
        <dbReference type="Proteomes" id="UP000515123"/>
    </source>
</evidence>
<protein>
    <submittedName>
        <fullName evidence="2">Uncharacterized protein LOC109706095</fullName>
    </submittedName>
</protein>
<evidence type="ECO:0000313" key="2">
    <source>
        <dbReference type="RefSeq" id="XP_020082490.1"/>
    </source>
</evidence>
<reference evidence="2" key="2">
    <citation type="submission" date="2025-08" db="UniProtKB">
        <authorList>
            <consortium name="RefSeq"/>
        </authorList>
    </citation>
    <scope>IDENTIFICATION</scope>
    <source>
        <tissue evidence="2">Leaf</tissue>
    </source>
</reference>
<dbReference type="PANTHER" id="PTHR22930">
    <property type="match status" value="1"/>
</dbReference>
<dbReference type="Proteomes" id="UP000515123">
    <property type="component" value="Unplaced"/>
</dbReference>
<dbReference type="AlphaFoldDB" id="A0A6P5EMB5"/>
<keyword evidence="1" id="KW-1185">Reference proteome</keyword>
<name>A0A6P5EMB5_ANACO</name>
<sequence length="218" mass="25003">MVGGRSLEVAVSWSDPPVGRSRYRSLELSGAHPRTCSESGSSAVVGSYTNVHSKMNYRNLKHEINYGHVAWEGSAADMWVLCWCCESRGFTIPEEGKRYHLSQFDGNARVRSHRGLPKNVYNHRHTQLRNVVGKAFGILKRRFKVFRQATSFPYKVQCRITLACCVIYNFIKRHQENDMYFNMLMEPFSQDDQDEDPMPLVGVDDSRCVDALLTMIMN</sequence>
<dbReference type="RefSeq" id="XP_020082490.1">
    <property type="nucleotide sequence ID" value="XM_020226901.1"/>
</dbReference>
<dbReference type="InterPro" id="IPR045249">
    <property type="entry name" value="HARBI1-like"/>
</dbReference>
<dbReference type="OrthoDB" id="691926at2759"/>